<keyword evidence="6" id="KW-1185">Reference proteome</keyword>
<evidence type="ECO:0000256" key="2">
    <source>
        <dbReference type="ARBA" id="ARBA00023125"/>
    </source>
</evidence>
<dbReference type="EMBL" id="CP015622">
    <property type="protein sequence ID" value="ANE02924.1"/>
    <property type="molecule type" value="Genomic_DNA"/>
</dbReference>
<dbReference type="PROSITE" id="PS00356">
    <property type="entry name" value="HTH_LACI_1"/>
    <property type="match status" value="1"/>
</dbReference>
<evidence type="ECO:0000259" key="4">
    <source>
        <dbReference type="PROSITE" id="PS50932"/>
    </source>
</evidence>
<keyword evidence="3" id="KW-0804">Transcription</keyword>
<dbReference type="Gene3D" id="1.10.260.40">
    <property type="entry name" value="lambda repressor-like DNA-binding domains"/>
    <property type="match status" value="1"/>
</dbReference>
<dbReference type="PANTHER" id="PTHR30146:SF109">
    <property type="entry name" value="HTH-TYPE TRANSCRIPTIONAL REGULATOR GALS"/>
    <property type="match status" value="1"/>
</dbReference>
<keyword evidence="1" id="KW-0805">Transcription regulation</keyword>
<dbReference type="InterPro" id="IPR010982">
    <property type="entry name" value="Lambda_DNA-bd_dom_sf"/>
</dbReference>
<evidence type="ECO:0000313" key="5">
    <source>
        <dbReference type="EMBL" id="ANE02924.1"/>
    </source>
</evidence>
<dbReference type="Gene3D" id="3.40.50.2300">
    <property type="match status" value="2"/>
</dbReference>
<dbReference type="InterPro" id="IPR000843">
    <property type="entry name" value="HTH_LacI"/>
</dbReference>
<protein>
    <recommendedName>
        <fullName evidence="4">HTH lacI-type domain-containing protein</fullName>
    </recommendedName>
</protein>
<evidence type="ECO:0000313" key="6">
    <source>
        <dbReference type="Proteomes" id="UP000076929"/>
    </source>
</evidence>
<dbReference type="CDD" id="cd06267">
    <property type="entry name" value="PBP1_LacI_sugar_binding-like"/>
    <property type="match status" value="1"/>
</dbReference>
<dbReference type="PROSITE" id="PS50932">
    <property type="entry name" value="HTH_LACI_2"/>
    <property type="match status" value="1"/>
</dbReference>
<dbReference type="AlphaFoldDB" id="A0A172QQG0"/>
<proteinExistence type="predicted"/>
<dbReference type="Pfam" id="PF13377">
    <property type="entry name" value="Peripla_BP_3"/>
    <property type="match status" value="1"/>
</dbReference>
<name>A0A172QQG0_9CORY</name>
<dbReference type="SMART" id="SM00354">
    <property type="entry name" value="HTH_LACI"/>
    <property type="match status" value="1"/>
</dbReference>
<evidence type="ECO:0000256" key="3">
    <source>
        <dbReference type="ARBA" id="ARBA00023163"/>
    </source>
</evidence>
<dbReference type="KEGG" id="ccjz:ccrud_00920"/>
<dbReference type="InterPro" id="IPR046335">
    <property type="entry name" value="LacI/GalR-like_sensor"/>
</dbReference>
<dbReference type="OrthoDB" id="59108at2"/>
<keyword evidence="2" id="KW-0238">DNA-binding</keyword>
<dbReference type="GO" id="GO:0003700">
    <property type="term" value="F:DNA-binding transcription factor activity"/>
    <property type="evidence" value="ECO:0007669"/>
    <property type="project" value="TreeGrafter"/>
</dbReference>
<dbReference type="CDD" id="cd01392">
    <property type="entry name" value="HTH_LacI"/>
    <property type="match status" value="1"/>
</dbReference>
<dbReference type="InterPro" id="IPR028082">
    <property type="entry name" value="Peripla_BP_I"/>
</dbReference>
<evidence type="ECO:0000256" key="1">
    <source>
        <dbReference type="ARBA" id="ARBA00023015"/>
    </source>
</evidence>
<reference evidence="5 6" key="1">
    <citation type="submission" date="2016-05" db="EMBL/GenBank/DDBJ databases">
        <title>Complete genome sequence of Corynebacterium crudilactis, a new Corynebacterium species isolated from raw cow's milk.</title>
        <authorList>
            <person name="Christian R."/>
            <person name="Zimmermann J."/>
            <person name="Lipski A."/>
            <person name="Kalinowski J."/>
        </authorList>
    </citation>
    <scope>NUCLEOTIDE SEQUENCE [LARGE SCALE GENOMIC DNA]</scope>
    <source>
        <strain evidence="5 6">JZ16</strain>
    </source>
</reference>
<dbReference type="RefSeq" id="WP_066563565.1">
    <property type="nucleotide sequence ID" value="NZ_CP015622.1"/>
</dbReference>
<dbReference type="Proteomes" id="UP000076929">
    <property type="component" value="Chromosome"/>
</dbReference>
<dbReference type="PANTHER" id="PTHR30146">
    <property type="entry name" value="LACI-RELATED TRANSCRIPTIONAL REPRESSOR"/>
    <property type="match status" value="1"/>
</dbReference>
<dbReference type="Pfam" id="PF00356">
    <property type="entry name" value="LacI"/>
    <property type="match status" value="1"/>
</dbReference>
<dbReference type="GO" id="GO:0000976">
    <property type="term" value="F:transcription cis-regulatory region binding"/>
    <property type="evidence" value="ECO:0007669"/>
    <property type="project" value="TreeGrafter"/>
</dbReference>
<feature type="domain" description="HTH lacI-type" evidence="4">
    <location>
        <begin position="5"/>
        <end position="59"/>
    </location>
</feature>
<accession>A0A172QQG0</accession>
<sequence>MNQRVTIIDVAKAAGVSKSTVSAALTNNPTVNTKTRDKVLAVAAELGYRPNRMARSLVRKNSGVIGIVVRNLRNPYYVDVVGGIEDACESLGLMPIISHSRDKVEVASSAIDQLLELQVQGIIVISSRISMQTVRSAAQAVPVAVIGRFSDDDGEIFNIVGDDFAGGSIGIAHLADLGHKRIAYASTSVRLASTYRQSGYEQELNNRGLQPFIVNADNPKETITALLEHGVTGVVAHNDVTAVALMNAAHEQGIELPEALSIVGYDDTSLCDSARPTLTSINQPQKEMGRLAVEHLWSAIHGENVDLSRIELAPSLHLRKSTIAI</sequence>
<gene>
    <name evidence="5" type="ORF">ccrud_00920</name>
</gene>
<dbReference type="STRING" id="1652495.ccrud_00920"/>
<organism evidence="5 6">
    <name type="scientific">Corynebacterium crudilactis</name>
    <dbReference type="NCBI Taxonomy" id="1652495"/>
    <lineage>
        <taxon>Bacteria</taxon>
        <taxon>Bacillati</taxon>
        <taxon>Actinomycetota</taxon>
        <taxon>Actinomycetes</taxon>
        <taxon>Mycobacteriales</taxon>
        <taxon>Corynebacteriaceae</taxon>
        <taxon>Corynebacterium</taxon>
    </lineage>
</organism>
<dbReference type="SUPFAM" id="SSF53822">
    <property type="entry name" value="Periplasmic binding protein-like I"/>
    <property type="match status" value="1"/>
</dbReference>
<dbReference type="SUPFAM" id="SSF47413">
    <property type="entry name" value="lambda repressor-like DNA-binding domains"/>
    <property type="match status" value="1"/>
</dbReference>